<feature type="binding site" evidence="8">
    <location>
        <position position="283"/>
    </location>
    <ligand>
        <name>Mg(2+)</name>
        <dbReference type="ChEBI" id="CHEBI:18420"/>
    </ligand>
</feature>
<feature type="binding site" evidence="8">
    <location>
        <position position="331"/>
    </location>
    <ligand>
        <name>Zn(2+)</name>
        <dbReference type="ChEBI" id="CHEBI:29105"/>
        <label>2</label>
    </ligand>
</feature>
<keyword evidence="6 8" id="KW-0460">Magnesium</keyword>
<evidence type="ECO:0000256" key="8">
    <source>
        <dbReference type="PIRSR" id="PIRSR601952-2"/>
    </source>
</evidence>
<keyword evidence="4" id="KW-0378">Hydrolase</keyword>
<dbReference type="RefSeq" id="WP_126383532.1">
    <property type="nucleotide sequence ID" value="NZ_RXYK01000002.1"/>
</dbReference>
<dbReference type="SUPFAM" id="SSF53649">
    <property type="entry name" value="Alkaline phosphatase-like"/>
    <property type="match status" value="1"/>
</dbReference>
<evidence type="ECO:0000313" key="10">
    <source>
        <dbReference type="EMBL" id="RTY39413.1"/>
    </source>
</evidence>
<keyword evidence="2" id="KW-0597">Phosphoprotein</keyword>
<dbReference type="InterPro" id="IPR001952">
    <property type="entry name" value="Alkaline_phosphatase"/>
</dbReference>
<dbReference type="Gene3D" id="1.10.60.40">
    <property type="match status" value="1"/>
</dbReference>
<dbReference type="PROSITE" id="PS51257">
    <property type="entry name" value="PROKAR_LIPOPROTEIN"/>
    <property type="match status" value="1"/>
</dbReference>
<comment type="cofactor">
    <cofactor evidence="8">
        <name>Zn(2+)</name>
        <dbReference type="ChEBI" id="CHEBI:29105"/>
    </cofactor>
    <text evidence="8">Binds 2 Zn(2+) ions.</text>
</comment>
<comment type="caution">
    <text evidence="10">The sequence shown here is derived from an EMBL/GenBank/DDBJ whole genome shotgun (WGS) entry which is preliminary data.</text>
</comment>
<organism evidence="10 11">
    <name type="scientific">Chlorobium phaeovibrioides</name>
    <dbReference type="NCBI Taxonomy" id="1094"/>
    <lineage>
        <taxon>Bacteria</taxon>
        <taxon>Pseudomonadati</taxon>
        <taxon>Chlorobiota</taxon>
        <taxon>Chlorobiia</taxon>
        <taxon>Chlorobiales</taxon>
        <taxon>Chlorobiaceae</taxon>
        <taxon>Chlorobium/Pelodictyon group</taxon>
        <taxon>Chlorobium</taxon>
    </lineage>
</organism>
<dbReference type="InterPro" id="IPR017850">
    <property type="entry name" value="Alkaline_phosphatase_core_sf"/>
</dbReference>
<name>A0A3S0P087_CHLPH</name>
<dbReference type="CDD" id="cd16012">
    <property type="entry name" value="ALP"/>
    <property type="match status" value="1"/>
</dbReference>
<evidence type="ECO:0000256" key="9">
    <source>
        <dbReference type="RuleBase" id="RU003946"/>
    </source>
</evidence>
<reference evidence="10 11" key="1">
    <citation type="submission" date="2018-12" db="EMBL/GenBank/DDBJ databases">
        <authorList>
            <person name="Lunina O.N."/>
            <person name="Grouzdev D.S."/>
            <person name="Gorlenko V.M."/>
            <person name="Savvichev A.S."/>
        </authorList>
    </citation>
    <scope>NUCLEOTIDE SEQUENCE [LARGE SCALE GENOMIC DNA]</scope>
    <source>
        <strain evidence="10 11">BrKhr-17</strain>
    </source>
</reference>
<evidence type="ECO:0000256" key="3">
    <source>
        <dbReference type="ARBA" id="ARBA00022723"/>
    </source>
</evidence>
<dbReference type="GO" id="GO:0004035">
    <property type="term" value="F:alkaline phosphatase activity"/>
    <property type="evidence" value="ECO:0007669"/>
    <property type="project" value="TreeGrafter"/>
</dbReference>
<evidence type="ECO:0000256" key="7">
    <source>
        <dbReference type="PIRSR" id="PIRSR601952-1"/>
    </source>
</evidence>
<dbReference type="PANTHER" id="PTHR11596">
    <property type="entry name" value="ALKALINE PHOSPHATASE"/>
    <property type="match status" value="1"/>
</dbReference>
<comment type="similarity">
    <text evidence="1 9">Belongs to the alkaline phosphatase family.</text>
</comment>
<dbReference type="Pfam" id="PF00245">
    <property type="entry name" value="Alk_phosphatase"/>
    <property type="match status" value="1"/>
</dbReference>
<dbReference type="Gene3D" id="3.40.720.10">
    <property type="entry name" value="Alkaline Phosphatase, subunit A"/>
    <property type="match status" value="1"/>
</dbReference>
<comment type="cofactor">
    <cofactor evidence="8">
        <name>Mg(2+)</name>
        <dbReference type="ChEBI" id="CHEBI:18420"/>
    </cofactor>
    <text evidence="8">Binds 1 Mg(2+) ion.</text>
</comment>
<dbReference type="EMBL" id="RXYK01000002">
    <property type="protein sequence ID" value="RTY39413.1"/>
    <property type="molecule type" value="Genomic_DNA"/>
</dbReference>
<feature type="binding site" evidence="8">
    <location>
        <position position="454"/>
    </location>
    <ligand>
        <name>Zn(2+)</name>
        <dbReference type="ChEBI" id="CHEBI:29105"/>
        <label>2</label>
    </ligand>
</feature>
<dbReference type="GO" id="GO:0046872">
    <property type="term" value="F:metal ion binding"/>
    <property type="evidence" value="ECO:0007669"/>
    <property type="project" value="UniProtKB-KW"/>
</dbReference>
<keyword evidence="3 8" id="KW-0479">Metal-binding</keyword>
<proteinExistence type="inferred from homology"/>
<evidence type="ECO:0000313" key="11">
    <source>
        <dbReference type="Proteomes" id="UP000279908"/>
    </source>
</evidence>
<keyword evidence="5 8" id="KW-0862">Zinc</keyword>
<dbReference type="PANTHER" id="PTHR11596:SF5">
    <property type="entry name" value="ALKALINE PHOSPHATASE"/>
    <property type="match status" value="1"/>
</dbReference>
<evidence type="ECO:0000256" key="1">
    <source>
        <dbReference type="ARBA" id="ARBA00005984"/>
    </source>
</evidence>
<sequence length="495" mass="52039">MPKPFSGPPSFLFVLKRMLTLVLLITSTGCSSEVSLNGGGQRFASQADSGARYVFLFIGDGMGLAQVELGRALLAPGDSLSFPSFPVTGMISTSAADRYITDSAAAGTALATGYATSVGTVSMAANHRDTLKTIVEMAEGDGRRTGVVSSVGIDNATPACFYAHEPLRGSLYAIALQMASSGVDYFGGGRPEGNFPHKRSRAVVDRGDIDSLMQLSGYSVVKNSASLRAVMPGTPCIASGPSDMFGALPFDMDRPARDADLALFTREGIRLLDNSKGFFMMVEGGKIDWACHANDAAAAGRDVAAFDRAIREAVAFYHRHPEETLIVVTADHECGGLSLGNRDGAYDSRLELLHYQTISMEKLSGKVAAWKKAGGVSFLAALDSVRVFAGLGAGADSGLLLSRDEERELRDAFRATMSAGAARGGQYGAADSFSPAVVGILNRRAGVGWTSNVHTAVPVPVFALGHNAHMFAGFYPNTALARRLMQASGLPGSLR</sequence>
<gene>
    <name evidence="10" type="ORF">EKD02_01685</name>
</gene>
<evidence type="ECO:0000256" key="5">
    <source>
        <dbReference type="ARBA" id="ARBA00022833"/>
    </source>
</evidence>
<accession>A0A3S0P087</accession>
<evidence type="ECO:0000256" key="2">
    <source>
        <dbReference type="ARBA" id="ARBA00022553"/>
    </source>
</evidence>
<dbReference type="PRINTS" id="PR00113">
    <property type="entry name" value="ALKPHPHTASE"/>
</dbReference>
<dbReference type="InterPro" id="IPR018299">
    <property type="entry name" value="Alkaline_phosphatase_AS"/>
</dbReference>
<dbReference type="PROSITE" id="PS00123">
    <property type="entry name" value="ALKALINE_PHOSPHATASE"/>
    <property type="match status" value="1"/>
</dbReference>
<dbReference type="Proteomes" id="UP000279908">
    <property type="component" value="Unassembled WGS sequence"/>
</dbReference>
<evidence type="ECO:0000256" key="6">
    <source>
        <dbReference type="ARBA" id="ARBA00022842"/>
    </source>
</evidence>
<evidence type="ECO:0000256" key="4">
    <source>
        <dbReference type="ARBA" id="ARBA00022801"/>
    </source>
</evidence>
<feature type="binding site" evidence="8">
    <location>
        <position position="60"/>
    </location>
    <ligand>
        <name>Zn(2+)</name>
        <dbReference type="ChEBI" id="CHEBI:29105"/>
        <label>2</label>
    </ligand>
</feature>
<protein>
    <submittedName>
        <fullName evidence="10">Alkaline phosphatase</fullName>
    </submittedName>
</protein>
<feature type="binding site" evidence="8">
    <location>
        <position position="157"/>
    </location>
    <ligand>
        <name>Mg(2+)</name>
        <dbReference type="ChEBI" id="CHEBI:18420"/>
    </ligand>
</feature>
<dbReference type="AlphaFoldDB" id="A0A3S0P087"/>
<feature type="binding site" evidence="8">
    <location>
        <position position="332"/>
    </location>
    <ligand>
        <name>Zn(2+)</name>
        <dbReference type="ChEBI" id="CHEBI:29105"/>
        <label>2</label>
    </ligand>
</feature>
<feature type="active site" description="Phosphoserine intermediate" evidence="7">
    <location>
        <position position="103"/>
    </location>
</feature>
<feature type="binding site" evidence="8">
    <location>
        <position position="288"/>
    </location>
    <ligand>
        <name>Zn(2+)</name>
        <dbReference type="ChEBI" id="CHEBI:29105"/>
        <label>2</label>
    </ligand>
</feature>
<feature type="binding site" evidence="8">
    <location>
        <position position="60"/>
    </location>
    <ligand>
        <name>Mg(2+)</name>
        <dbReference type="ChEBI" id="CHEBI:18420"/>
    </ligand>
</feature>
<feature type="binding site" evidence="8">
    <location>
        <position position="292"/>
    </location>
    <ligand>
        <name>Zn(2+)</name>
        <dbReference type="ChEBI" id="CHEBI:29105"/>
        <label>2</label>
    </ligand>
</feature>
<dbReference type="SMART" id="SM00098">
    <property type="entry name" value="alkPPc"/>
    <property type="match status" value="1"/>
</dbReference>